<reference evidence="2" key="1">
    <citation type="submission" date="2016-04" db="EMBL/GenBank/DDBJ databases">
        <authorList>
            <person name="Evans L.H."/>
            <person name="Alamgir A."/>
            <person name="Owens N."/>
            <person name="Weber N.D."/>
            <person name="Virtaneva K."/>
            <person name="Barbian K."/>
            <person name="Babar A."/>
            <person name="Rosenke K."/>
        </authorList>
    </citation>
    <scope>NUCLEOTIDE SEQUENCE [LARGE SCALE GENOMIC DNA]</scope>
    <source>
        <strain evidence="2">CBS 101.48</strain>
    </source>
</reference>
<dbReference type="OrthoDB" id="2262459at2759"/>
<evidence type="ECO:0008006" key="4">
    <source>
        <dbReference type="Google" id="ProtNLM"/>
    </source>
</evidence>
<dbReference type="InterPro" id="IPR001272">
    <property type="entry name" value="PEP_carboxykinase_ATP"/>
</dbReference>
<feature type="transmembrane region" description="Helical" evidence="1">
    <location>
        <begin position="7"/>
        <end position="29"/>
    </location>
</feature>
<dbReference type="GO" id="GO:0004612">
    <property type="term" value="F:phosphoenolpyruvate carboxykinase (ATP) activity"/>
    <property type="evidence" value="ECO:0007669"/>
    <property type="project" value="InterPro"/>
</dbReference>
<dbReference type="PANTHER" id="PTHR30031:SF0">
    <property type="entry name" value="PHOSPHOENOLPYRUVATE CARBOXYKINASE (ATP)"/>
    <property type="match status" value="1"/>
</dbReference>
<sequence>MARLASAIISFSFDLPAMLVFIYLMFYHWSKVNRISFRCAGFCCIVHFLESIMFIVMLKVQGPSSFCVGAALTSQYLALLGVTLLTLIGINLVLVYVVNLRKRHLLEYYYYPIALVYSALGLIGPIIKSRQGPESGIAYDPGTCWYVNIMQSRYGNSVNYYPKYSLTMASTLLNGLIGFFVALIFLNDPVIAQTCSGWYDHWFHKQVLEHVIVEVEESKCALRVVCDDTEGVRHQPIILASFAPTKVVATTMAKLSCYDNNNRDNLVLGTDHQDPIHAAFQHISNSDEKPRQRIPMRRFILSPASVKEYLENGIHSPHIMVQRSFSPNFVVDELINGYFLIREDEVHYILTPYTSKHYARFIYWVLNRPSFHALYRSSDVLMDVTIVYYIIKDLEHDPAHTLLQQFDYSDDFLTENTRCAYPIYHIPNAKLPCVGGHPQNIILLTCDAFGVLPPVSKLTPEQAMYHFISGYTTKVAGTEDGISEPTPTFSACFGAPFLVLHPQRYASMLAEKMSQHKANAWLINTGWVSGSASSGAKRCPLKYTRAILDSIHDGSLAKGQFEQFEVFGFSIPTQVAGVPAELLNPRKAWQGTDESFTKSLSEVASMFQSNFKTYQDQAAPETLAAGPKV</sequence>
<keyword evidence="3" id="KW-1185">Reference proteome</keyword>
<dbReference type="Gene3D" id="3.90.228.20">
    <property type="match status" value="1"/>
</dbReference>
<feature type="transmembrane region" description="Helical" evidence="1">
    <location>
        <begin position="109"/>
        <end position="127"/>
    </location>
</feature>
<keyword evidence="1" id="KW-1133">Transmembrane helix</keyword>
<accession>A0A168P7L2</accession>
<protein>
    <recommendedName>
        <fullName evidence="4">Phosphoenolpyruvate carboxykinase (ATP)</fullName>
    </recommendedName>
</protein>
<dbReference type="Proteomes" id="UP000078561">
    <property type="component" value="Unassembled WGS sequence"/>
</dbReference>
<name>A0A168P7L2_ABSGL</name>
<feature type="transmembrane region" description="Helical" evidence="1">
    <location>
        <begin position="35"/>
        <end position="56"/>
    </location>
</feature>
<dbReference type="GO" id="GO:0006094">
    <property type="term" value="P:gluconeogenesis"/>
    <property type="evidence" value="ECO:0007669"/>
    <property type="project" value="InterPro"/>
</dbReference>
<dbReference type="STRING" id="4829.A0A168P7L2"/>
<evidence type="ECO:0000256" key="1">
    <source>
        <dbReference type="SAM" id="Phobius"/>
    </source>
</evidence>
<feature type="transmembrane region" description="Helical" evidence="1">
    <location>
        <begin position="76"/>
        <end position="97"/>
    </location>
</feature>
<dbReference type="Pfam" id="PF01293">
    <property type="entry name" value="PEPCK_ATP"/>
    <property type="match status" value="1"/>
</dbReference>
<gene>
    <name evidence="2" type="primary">ABSGL_07645.1 scaffold 8929</name>
</gene>
<dbReference type="PANTHER" id="PTHR30031">
    <property type="entry name" value="PHOSPHOENOLPYRUVATE CARBOXYKINASE ATP"/>
    <property type="match status" value="1"/>
</dbReference>
<proteinExistence type="predicted"/>
<evidence type="ECO:0000313" key="3">
    <source>
        <dbReference type="Proteomes" id="UP000078561"/>
    </source>
</evidence>
<feature type="transmembrane region" description="Helical" evidence="1">
    <location>
        <begin position="166"/>
        <end position="186"/>
    </location>
</feature>
<dbReference type="EMBL" id="LT553604">
    <property type="protein sequence ID" value="SAM01895.1"/>
    <property type="molecule type" value="Genomic_DNA"/>
</dbReference>
<dbReference type="GO" id="GO:0005829">
    <property type="term" value="C:cytosol"/>
    <property type="evidence" value="ECO:0007669"/>
    <property type="project" value="TreeGrafter"/>
</dbReference>
<dbReference type="InterPro" id="IPR013035">
    <property type="entry name" value="PEP_carboxykinase_C"/>
</dbReference>
<dbReference type="AlphaFoldDB" id="A0A168P7L2"/>
<organism evidence="2">
    <name type="scientific">Absidia glauca</name>
    <name type="common">Pin mould</name>
    <dbReference type="NCBI Taxonomy" id="4829"/>
    <lineage>
        <taxon>Eukaryota</taxon>
        <taxon>Fungi</taxon>
        <taxon>Fungi incertae sedis</taxon>
        <taxon>Mucoromycota</taxon>
        <taxon>Mucoromycotina</taxon>
        <taxon>Mucoromycetes</taxon>
        <taxon>Mucorales</taxon>
        <taxon>Cunninghamellaceae</taxon>
        <taxon>Absidia</taxon>
    </lineage>
</organism>
<dbReference type="GO" id="GO:0005524">
    <property type="term" value="F:ATP binding"/>
    <property type="evidence" value="ECO:0007669"/>
    <property type="project" value="InterPro"/>
</dbReference>
<keyword evidence="1" id="KW-0812">Transmembrane</keyword>
<dbReference type="SUPFAM" id="SSF53795">
    <property type="entry name" value="PEP carboxykinase-like"/>
    <property type="match status" value="1"/>
</dbReference>
<dbReference type="InParanoid" id="A0A168P7L2"/>
<keyword evidence="1" id="KW-0472">Membrane</keyword>
<evidence type="ECO:0000313" key="2">
    <source>
        <dbReference type="EMBL" id="SAM01895.1"/>
    </source>
</evidence>